<protein>
    <submittedName>
        <fullName evidence="2">Protein mbtH</fullName>
    </submittedName>
</protein>
<dbReference type="AlphaFoldDB" id="A0A101NJL4"/>
<proteinExistence type="predicted"/>
<dbReference type="InterPro" id="IPR037407">
    <property type="entry name" value="MLP_fam"/>
</dbReference>
<feature type="domain" description="MbtH-like" evidence="1">
    <location>
        <begin position="3"/>
        <end position="52"/>
    </location>
</feature>
<dbReference type="OrthoDB" id="7584480at2"/>
<name>A0A101NJL4_9ACTN</name>
<dbReference type="EMBL" id="LMWN01000121">
    <property type="protein sequence ID" value="KUM94543.1"/>
    <property type="molecule type" value="Genomic_DNA"/>
</dbReference>
<sequence>MTNPFENPEAEYLVLVNEEKQYSLWPKFAEVPAGWTSVHENDRASCIEYINSNWTEMRPHSLVQQMNTTA</sequence>
<dbReference type="SMART" id="SM00923">
    <property type="entry name" value="MbtH"/>
    <property type="match status" value="1"/>
</dbReference>
<evidence type="ECO:0000313" key="2">
    <source>
        <dbReference type="EMBL" id="KUM94543.1"/>
    </source>
</evidence>
<gene>
    <name evidence="2" type="ORF">AQI95_43510</name>
</gene>
<dbReference type="InterPro" id="IPR005153">
    <property type="entry name" value="MbtH-like_dom"/>
</dbReference>
<reference evidence="2 3" key="1">
    <citation type="submission" date="2015-10" db="EMBL/GenBank/DDBJ databases">
        <title>Draft genome sequence of Streptomyces yokosukanensis DSM 40224, type strain for the species Streptomyces yokosukanensis.</title>
        <authorList>
            <person name="Ruckert C."/>
            <person name="Winkler A."/>
            <person name="Kalinowski J."/>
            <person name="Kampfer P."/>
            <person name="Glaeser S."/>
        </authorList>
    </citation>
    <scope>NUCLEOTIDE SEQUENCE [LARGE SCALE GENOMIC DNA]</scope>
    <source>
        <strain evidence="2 3">DSM 40224</strain>
    </source>
</reference>
<evidence type="ECO:0000313" key="3">
    <source>
        <dbReference type="Proteomes" id="UP000053127"/>
    </source>
</evidence>
<dbReference type="SUPFAM" id="SSF160582">
    <property type="entry name" value="MbtH-like"/>
    <property type="match status" value="1"/>
</dbReference>
<keyword evidence="3" id="KW-1185">Reference proteome</keyword>
<dbReference type="Gene3D" id="3.90.820.10">
    <property type="entry name" value="Structural Genomics, Unknown Function 30-nov-00 1gh9 Mol_id"/>
    <property type="match status" value="1"/>
</dbReference>
<comment type="caution">
    <text evidence="2">The sequence shown here is derived from an EMBL/GenBank/DDBJ whole genome shotgun (WGS) entry which is preliminary data.</text>
</comment>
<evidence type="ECO:0000259" key="1">
    <source>
        <dbReference type="SMART" id="SM00923"/>
    </source>
</evidence>
<dbReference type="PANTHER" id="PTHR38444:SF1">
    <property type="entry name" value="ENTEROBACTIN BIOSYNTHESIS PROTEIN YBDZ"/>
    <property type="match status" value="1"/>
</dbReference>
<dbReference type="GO" id="GO:0019290">
    <property type="term" value="P:siderophore biosynthetic process"/>
    <property type="evidence" value="ECO:0007669"/>
    <property type="project" value="TreeGrafter"/>
</dbReference>
<dbReference type="PANTHER" id="PTHR38444">
    <property type="entry name" value="ENTEROBACTIN BIOSYNTHESIS PROTEIN YBDZ"/>
    <property type="match status" value="1"/>
</dbReference>
<dbReference type="Proteomes" id="UP000053127">
    <property type="component" value="Unassembled WGS sequence"/>
</dbReference>
<dbReference type="InterPro" id="IPR038020">
    <property type="entry name" value="MbtH-like_sf"/>
</dbReference>
<dbReference type="RefSeq" id="WP_067136985.1">
    <property type="nucleotide sequence ID" value="NZ_JBFACD010000097.1"/>
</dbReference>
<accession>A0A101NJL4</accession>
<dbReference type="STRING" id="67386.AQI95_43510"/>
<dbReference type="GO" id="GO:0005829">
    <property type="term" value="C:cytosol"/>
    <property type="evidence" value="ECO:0007669"/>
    <property type="project" value="TreeGrafter"/>
</dbReference>
<organism evidence="2 3">
    <name type="scientific">Streptomyces yokosukanensis</name>
    <dbReference type="NCBI Taxonomy" id="67386"/>
    <lineage>
        <taxon>Bacteria</taxon>
        <taxon>Bacillati</taxon>
        <taxon>Actinomycetota</taxon>
        <taxon>Actinomycetes</taxon>
        <taxon>Kitasatosporales</taxon>
        <taxon>Streptomycetaceae</taxon>
        <taxon>Streptomyces</taxon>
    </lineage>
</organism>
<dbReference type="Pfam" id="PF03621">
    <property type="entry name" value="MbtH"/>
    <property type="match status" value="1"/>
</dbReference>